<sequence length="903" mass="100069">MTLSPKALVDARPQSLLPNINASFLVHRVYHVQKWQPHPTGNEETSRSARGRSAAVNHNETAFKFKVQSEGASGGEETELGRPTVPYTVTAVKITGLYGQRPACNRNRKEFSRGSYGTPLVENGLRFALMAALTIGSAMEGEVEVPVINDHQSDSIWWAVAGSTTDFASNYLELTRSSIIVTNKQGYYGKGSVEVSPPSNDHEGRRTLSGVDPGGFETAVGMSVSPGKKLRRDGEEGRGVTAYGREHVLVLRTPTPTRAAPRALDIRRRRNRGGARNPRPVQRPWMCQHEEETAHATPVLAKEEQLHDGGATIGPSDSTTCPHCVHTPNTPHRVMPRKSEPDVPFHRTQYRRARRAGVISDTNARLLALCIYPSSTQWKIGSMEMKTHPSAHRSTVVPPIAIQLHIPLVLVVCTGNEGQSELEFWGFGKMKARSCGYGGRYRRRVERGLRASSWGGKRNKVVETDHSTFHLLRAASRSSRGAEEKDTISAEQVNVEKSGEMPSRVERVAIARGGRETMRRQLGLRRYWFWRDSRVAAWNGRANRYTRLPHNVKWGASGVRAMCFKRRAPEAERRGPGPPVMPPDPIQHASCAKATRPASTRSSAKLESRPGRKERRAGLTFGSESTIYITILTLKYCLFAHRKTHEVQCNEGGAGGNDAMLRIREERIKRGYFYVGNTLYLTIYPGLLNSGNLIKAVPDASVSGQLKEEWERKLPFPATTSSNSPPFTTQPPRSSLDVWITGCVDPFHPFARRPHRFAGHTPPPPSLAGAVYLISRPDARVRIESAVLRSVEDYLTVAIHVGALAAVYVANRKLRPLAPNVAVLSFPPGIHVRFTTSFSRNAQREFGHQLRNPCRNNRPTLNTPTVGSPRIEASDSQKSVPFKPVFEVETKTLLLYLGVEVCT</sequence>
<name>A0AAD6XDX1_9AGAR</name>
<feature type="compositionally biased region" description="Polar residues" evidence="1">
    <location>
        <begin position="854"/>
        <end position="866"/>
    </location>
</feature>
<protein>
    <submittedName>
        <fullName evidence="2">Uncharacterized protein</fullName>
    </submittedName>
</protein>
<gene>
    <name evidence="2" type="ORF">C8F04DRAFT_1174885</name>
</gene>
<organism evidence="2 3">
    <name type="scientific">Mycena alexandri</name>
    <dbReference type="NCBI Taxonomy" id="1745969"/>
    <lineage>
        <taxon>Eukaryota</taxon>
        <taxon>Fungi</taxon>
        <taxon>Dikarya</taxon>
        <taxon>Basidiomycota</taxon>
        <taxon>Agaricomycotina</taxon>
        <taxon>Agaricomycetes</taxon>
        <taxon>Agaricomycetidae</taxon>
        <taxon>Agaricales</taxon>
        <taxon>Marasmiineae</taxon>
        <taxon>Mycenaceae</taxon>
        <taxon>Mycena</taxon>
    </lineage>
</organism>
<reference evidence="2" key="1">
    <citation type="submission" date="2023-03" db="EMBL/GenBank/DDBJ databases">
        <title>Massive genome expansion in bonnet fungi (Mycena s.s.) driven by repeated elements and novel gene families across ecological guilds.</title>
        <authorList>
            <consortium name="Lawrence Berkeley National Laboratory"/>
            <person name="Harder C.B."/>
            <person name="Miyauchi S."/>
            <person name="Viragh M."/>
            <person name="Kuo A."/>
            <person name="Thoen E."/>
            <person name="Andreopoulos B."/>
            <person name="Lu D."/>
            <person name="Skrede I."/>
            <person name="Drula E."/>
            <person name="Henrissat B."/>
            <person name="Morin E."/>
            <person name="Kohler A."/>
            <person name="Barry K."/>
            <person name="LaButti K."/>
            <person name="Morin E."/>
            <person name="Salamov A."/>
            <person name="Lipzen A."/>
            <person name="Mereny Z."/>
            <person name="Hegedus B."/>
            <person name="Baldrian P."/>
            <person name="Stursova M."/>
            <person name="Weitz H."/>
            <person name="Taylor A."/>
            <person name="Grigoriev I.V."/>
            <person name="Nagy L.G."/>
            <person name="Martin F."/>
            <person name="Kauserud H."/>
        </authorList>
    </citation>
    <scope>NUCLEOTIDE SEQUENCE</scope>
    <source>
        <strain evidence="2">CBHHK200</strain>
    </source>
</reference>
<comment type="caution">
    <text evidence="2">The sequence shown here is derived from an EMBL/GenBank/DDBJ whole genome shotgun (WGS) entry which is preliminary data.</text>
</comment>
<proteinExistence type="predicted"/>
<feature type="region of interest" description="Disordered" evidence="1">
    <location>
        <begin position="36"/>
        <end position="55"/>
    </location>
</feature>
<dbReference type="EMBL" id="JARJCM010000007">
    <property type="protein sequence ID" value="KAJ7044451.1"/>
    <property type="molecule type" value="Genomic_DNA"/>
</dbReference>
<evidence type="ECO:0000313" key="3">
    <source>
        <dbReference type="Proteomes" id="UP001218188"/>
    </source>
</evidence>
<feature type="region of interest" description="Disordered" evidence="1">
    <location>
        <begin position="593"/>
        <end position="616"/>
    </location>
</feature>
<feature type="region of interest" description="Disordered" evidence="1">
    <location>
        <begin position="850"/>
        <end position="875"/>
    </location>
</feature>
<accession>A0AAD6XDX1</accession>
<dbReference type="Proteomes" id="UP001218188">
    <property type="component" value="Unassembled WGS sequence"/>
</dbReference>
<evidence type="ECO:0000313" key="2">
    <source>
        <dbReference type="EMBL" id="KAJ7044451.1"/>
    </source>
</evidence>
<evidence type="ECO:0000256" key="1">
    <source>
        <dbReference type="SAM" id="MobiDB-lite"/>
    </source>
</evidence>
<keyword evidence="3" id="KW-1185">Reference proteome</keyword>
<dbReference type="AlphaFoldDB" id="A0AAD6XDX1"/>